<keyword evidence="3" id="KW-1185">Reference proteome</keyword>
<dbReference type="RefSeq" id="WP_130507981.1">
    <property type="nucleotide sequence ID" value="NZ_SHKY01000001.1"/>
</dbReference>
<proteinExistence type="predicted"/>
<dbReference type="OrthoDB" id="3272752at2"/>
<accession>A0A4Q7ZDM0</accession>
<dbReference type="Proteomes" id="UP000292564">
    <property type="component" value="Unassembled WGS sequence"/>
</dbReference>
<name>A0A4Q7ZDM0_9ACTN</name>
<sequence length="1535" mass="167421">MSILTFGVRLNDQSWSTALATLPSRFSESSHREGALRNERVQVDLSEVGYADFVTLGRLLVFVRSVTDAGADCSVRLPSIEGLRTGTPQDWNTAPRVMRRQTCRLYLEQTGMVEALGHHIDEEPRSDAVAANMDLESPGPASQAAPSHRYRRILRYRWMKVESVRNMLMKRPDETYRTLREMGLRSETAAAVNRGIVFELLENAEQHSDTAEILLGGVIVDPDTSGARAADFHTSMQTSARHAAAVNSPLIRLVVADTGRGVVRADAIVRAFDTCLGDADSGFDGAARGLWKVSRVVRAYRGALLVSNRMHVVGRVFEGGEAGEVLGTAPGGLTGTFVECAVLTSPGDSALIGAGQLATPRRRQSTARPKITSVTTQLSSPAGLLDEDRARIRDLRGSLPAGTTDLVVAVNTPHTGDRADDAGIGHAIAQIMDIAAEDITAQPVTIAFPNVNRPLMSVAVEYLNAGFDERAAEGAALPPPILVIAPSNGHYWVGGTPLQRRVLARLSTADPPAADTISSWPDDEAAAIAELANRTRLLLVGEESVALQARPEDAVTALAGWVGDEIARTIRDAPRGSGQGDVWRGRYLTPTLRVTNRWFDLDALLDRLTLQALTGVTLAALVEDAVGPLNGDATPPVIVRLEHTPAEMAAAFARSLTGHDESVDSLQDVPSAEHQSDASTRVLLVTDVVSSGTTLFRALTDAVDRELVPVGVAAVVDARTVEHRVSEPHHVEYGSGRIPLVSLATVDIDASADDQGGSEPIDPVLRRPEAGRRPTPRYLVEQDAYVHALQRNTAARLGHIERPADRHYTAYVDPTLLFREKEWSRRVFDKITGVISERHRDSFGADDAAACLLFPAGTADDLTTTADWLHAALTTAGLNLARPIAVPRAAHAGNWQLTGSVNLPPVKHAVILDSGSSSGHTVQQLVGLAADNDAVTITVVLLLNGMSDSDAVNLQRMATVRRSVRESTLGPAALEIYYVAKTAMRSITSGRCAICALRRRYGSVTLYAPIPHALAGHRAWLMRTLEARTKPVLFEEQAADLFGASVSQPDCVEYLSWRLQLRDAALDTTRRAKLFRRLPAVARNQPARDALVRLLVAESQWLTSAPLWFPECRSKIADMAASMLADNSALLIEPRLRAQAAILLAHVAPERFARELSGILRTNRREGLVIEQVLLETLLLIVDPRGSVQYPRNRVAQQLTEGLVYLEDQLRDKDKAPAIASDFVTLSLIRYMLSHARRPLRERPTDAQAAWFMLSHEMKSVSHDYGNSVWHIQRGIELAAAGGTVGSTERMRELWRTCERYLHEAILPNVEPLRQILLSKIVLADLAADDATRWEQSLSAGGDKVVDETTVRLEDILSEIDKGIRPSAEKADELLADLAWWPQFVLNPDGLLPRVIERGPIDVLQFIEEFFPPPAVIVAADPGDELDRRPTSIAFCTNRLITDIFDHIRINAEITHRIPGSPQKFRVELAQPRPDHIIVTVRNNGSARDTPGRGTGLETLRHRLARFGGALKEVPAGEGWTYAVAVQLDVWRMPA</sequence>
<gene>
    <name evidence="2" type="ORF">EV385_0516</name>
</gene>
<dbReference type="EMBL" id="SHKY01000001">
    <property type="protein sequence ID" value="RZU48792.1"/>
    <property type="molecule type" value="Genomic_DNA"/>
</dbReference>
<comment type="caution">
    <text evidence="2">The sequence shown here is derived from an EMBL/GenBank/DDBJ whole genome shotgun (WGS) entry which is preliminary data.</text>
</comment>
<evidence type="ECO:0000313" key="3">
    <source>
        <dbReference type="Proteomes" id="UP000292564"/>
    </source>
</evidence>
<dbReference type="InterPro" id="IPR036890">
    <property type="entry name" value="HATPase_C_sf"/>
</dbReference>
<dbReference type="Gene3D" id="3.30.565.10">
    <property type="entry name" value="Histidine kinase-like ATPase, C-terminal domain"/>
    <property type="match status" value="1"/>
</dbReference>
<evidence type="ECO:0000313" key="2">
    <source>
        <dbReference type="EMBL" id="RZU48792.1"/>
    </source>
</evidence>
<feature type="region of interest" description="Disordered" evidence="1">
    <location>
        <begin position="751"/>
        <end position="773"/>
    </location>
</feature>
<organism evidence="2 3">
    <name type="scientific">Krasilnikovia cinnamomea</name>
    <dbReference type="NCBI Taxonomy" id="349313"/>
    <lineage>
        <taxon>Bacteria</taxon>
        <taxon>Bacillati</taxon>
        <taxon>Actinomycetota</taxon>
        <taxon>Actinomycetes</taxon>
        <taxon>Micromonosporales</taxon>
        <taxon>Micromonosporaceae</taxon>
        <taxon>Krasilnikovia</taxon>
    </lineage>
</organism>
<reference evidence="2 3" key="1">
    <citation type="submission" date="2019-02" db="EMBL/GenBank/DDBJ databases">
        <title>Sequencing the genomes of 1000 actinobacteria strains.</title>
        <authorList>
            <person name="Klenk H.-P."/>
        </authorList>
    </citation>
    <scope>NUCLEOTIDE SEQUENCE [LARGE SCALE GENOMIC DNA]</scope>
    <source>
        <strain evidence="2 3">DSM 45162</strain>
    </source>
</reference>
<protein>
    <submittedName>
        <fullName evidence="2">Uncharacterized protein</fullName>
    </submittedName>
</protein>
<dbReference type="InterPro" id="IPR029057">
    <property type="entry name" value="PRTase-like"/>
</dbReference>
<evidence type="ECO:0000256" key="1">
    <source>
        <dbReference type="SAM" id="MobiDB-lite"/>
    </source>
</evidence>
<dbReference type="Gene3D" id="3.40.50.2020">
    <property type="match status" value="1"/>
</dbReference>